<evidence type="ECO:0000256" key="3">
    <source>
        <dbReference type="ARBA" id="ARBA00022723"/>
    </source>
</evidence>
<comment type="cofactor">
    <cofactor evidence="1">
        <name>Zn(2+)</name>
        <dbReference type="ChEBI" id="CHEBI:29105"/>
    </cofactor>
</comment>
<dbReference type="GO" id="GO:0004222">
    <property type="term" value="F:metalloendopeptidase activity"/>
    <property type="evidence" value="ECO:0007669"/>
    <property type="project" value="TreeGrafter"/>
</dbReference>
<evidence type="ECO:0000313" key="9">
    <source>
        <dbReference type="Proteomes" id="UP001237156"/>
    </source>
</evidence>
<evidence type="ECO:0000256" key="1">
    <source>
        <dbReference type="ARBA" id="ARBA00001947"/>
    </source>
</evidence>
<accession>A0AAW6RHV4</accession>
<dbReference type="PANTHER" id="PTHR21666:SF288">
    <property type="entry name" value="CELL DIVISION PROTEIN YTFB"/>
    <property type="match status" value="1"/>
</dbReference>
<dbReference type="AlphaFoldDB" id="A0AAW6RHV4"/>
<dbReference type="EMBL" id="JARVII010000008">
    <property type="protein sequence ID" value="MDG9699140.1"/>
    <property type="molecule type" value="Genomic_DNA"/>
</dbReference>
<keyword evidence="5" id="KW-0862">Zinc</keyword>
<dbReference type="Gene3D" id="3.10.450.350">
    <property type="match status" value="2"/>
</dbReference>
<name>A0AAW6RHV4_9BURK</name>
<dbReference type="InterPro" id="IPR011055">
    <property type="entry name" value="Dup_hybrid_motif"/>
</dbReference>
<sequence>MKPSAIVLFIAGLIQRNPKRTTAAITAFLMGAGTFAMAALTPAEPPKLVRLVTEPVQADVAAQGGGALTLYRNGSTRSSDTPEALLARMGVVDAEAARFLRGHADAHNALFSRTGRPVAVQADDGQKLLSLRTHWLDKPGSQEFRRLIVEKTEAGLTARVETAPLQVGQRVASGVIRSSLFAAADEVNLPDSVTYQLADIFGSVINFHKGLRKGDSFSVVYETLEADGEPVRAGRVLSAEFVNRGKAHEAVWFQESGNPGQGGYFDFAGESLRRAYLTAPLPVLRVTSKFGERHHPILGYTHKHTGVDYAAPTGTPVRTIGDGTVTVAGAQNGYGNVIYISHLNGKDSTVYAHLSRIDVKPGQKVSQGDVIGAVGATGRATGPHLHFEFRVENKPVNPTVALAEQSGAVLASVAKKETFAQLSLDMQAQLESAKQMAGAAFE</sequence>
<evidence type="ECO:0000256" key="5">
    <source>
        <dbReference type="ARBA" id="ARBA00022833"/>
    </source>
</evidence>
<evidence type="ECO:0000259" key="7">
    <source>
        <dbReference type="Pfam" id="PF01551"/>
    </source>
</evidence>
<proteinExistence type="predicted"/>
<dbReference type="Gene3D" id="2.70.70.10">
    <property type="entry name" value="Glucose Permease (Domain IIA)"/>
    <property type="match status" value="1"/>
</dbReference>
<keyword evidence="9" id="KW-1185">Reference proteome</keyword>
<dbReference type="InterPro" id="IPR050570">
    <property type="entry name" value="Cell_wall_metabolism_enzyme"/>
</dbReference>
<evidence type="ECO:0000313" key="8">
    <source>
        <dbReference type="EMBL" id="MDG9699140.1"/>
    </source>
</evidence>
<protein>
    <submittedName>
        <fullName evidence="8">M23 family metallopeptidase</fullName>
        <ecNumber evidence="8">3.4.-.-</ecNumber>
    </submittedName>
</protein>
<keyword evidence="6" id="KW-0482">Metalloprotease</keyword>
<dbReference type="InterPro" id="IPR016047">
    <property type="entry name" value="M23ase_b-sheet_dom"/>
</dbReference>
<dbReference type="GO" id="GO:0046872">
    <property type="term" value="F:metal ion binding"/>
    <property type="evidence" value="ECO:0007669"/>
    <property type="project" value="UniProtKB-KW"/>
</dbReference>
<dbReference type="PANTHER" id="PTHR21666">
    <property type="entry name" value="PEPTIDASE-RELATED"/>
    <property type="match status" value="1"/>
</dbReference>
<dbReference type="CDD" id="cd12797">
    <property type="entry name" value="M23_peptidase"/>
    <property type="match status" value="1"/>
</dbReference>
<evidence type="ECO:0000256" key="6">
    <source>
        <dbReference type="ARBA" id="ARBA00023049"/>
    </source>
</evidence>
<gene>
    <name evidence="8" type="ORF">QB898_05285</name>
</gene>
<dbReference type="RefSeq" id="WP_279524094.1">
    <property type="nucleotide sequence ID" value="NZ_JARVII010000008.1"/>
</dbReference>
<keyword evidence="3" id="KW-0479">Metal-binding</keyword>
<keyword evidence="4 8" id="KW-0378">Hydrolase</keyword>
<dbReference type="EC" id="3.4.-.-" evidence="8"/>
<reference evidence="8 9" key="1">
    <citation type="submission" date="2023-04" db="EMBL/GenBank/DDBJ databases">
        <title>Ottowia paracancer sp. nov., isolated from human stomach.</title>
        <authorList>
            <person name="Song Y."/>
        </authorList>
    </citation>
    <scope>NUCLEOTIDE SEQUENCE [LARGE SCALE GENOMIC DNA]</scope>
    <source>
        <strain evidence="8 9">10c7w1</strain>
    </source>
</reference>
<dbReference type="Pfam" id="PF01551">
    <property type="entry name" value="Peptidase_M23"/>
    <property type="match status" value="1"/>
</dbReference>
<organism evidence="8 9">
    <name type="scientific">Ottowia cancrivicina</name>
    <dbReference type="NCBI Taxonomy" id="3040346"/>
    <lineage>
        <taxon>Bacteria</taxon>
        <taxon>Pseudomonadati</taxon>
        <taxon>Pseudomonadota</taxon>
        <taxon>Betaproteobacteria</taxon>
        <taxon>Burkholderiales</taxon>
        <taxon>Comamonadaceae</taxon>
        <taxon>Ottowia</taxon>
    </lineage>
</organism>
<comment type="caution">
    <text evidence="8">The sequence shown here is derived from an EMBL/GenBank/DDBJ whole genome shotgun (WGS) entry which is preliminary data.</text>
</comment>
<dbReference type="GO" id="GO:0006508">
    <property type="term" value="P:proteolysis"/>
    <property type="evidence" value="ECO:0007669"/>
    <property type="project" value="UniProtKB-KW"/>
</dbReference>
<evidence type="ECO:0000256" key="4">
    <source>
        <dbReference type="ARBA" id="ARBA00022801"/>
    </source>
</evidence>
<feature type="domain" description="M23ase beta-sheet core" evidence="7">
    <location>
        <begin position="303"/>
        <end position="398"/>
    </location>
</feature>
<keyword evidence="2" id="KW-0645">Protease</keyword>
<evidence type="ECO:0000256" key="2">
    <source>
        <dbReference type="ARBA" id="ARBA00022670"/>
    </source>
</evidence>
<dbReference type="SUPFAM" id="SSF51261">
    <property type="entry name" value="Duplicated hybrid motif"/>
    <property type="match status" value="1"/>
</dbReference>
<dbReference type="Proteomes" id="UP001237156">
    <property type="component" value="Unassembled WGS sequence"/>
</dbReference>